<feature type="domain" description="Peptidase S11 D-alanyl-D-alanine carboxypeptidase A N-terminal" evidence="1">
    <location>
        <begin position="80"/>
        <end position="292"/>
    </location>
</feature>
<evidence type="ECO:0000313" key="3">
    <source>
        <dbReference type="Proteomes" id="UP000280008"/>
    </source>
</evidence>
<accession>A0A495IDZ6</accession>
<comment type="caution">
    <text evidence="2">The sequence shown here is derived from an EMBL/GenBank/DDBJ whole genome shotgun (WGS) entry which is preliminary data.</text>
</comment>
<keyword evidence="3" id="KW-1185">Reference proteome</keyword>
<reference evidence="2 3" key="1">
    <citation type="submission" date="2018-10" db="EMBL/GenBank/DDBJ databases">
        <title>Sequencing the genomes of 1000 actinobacteria strains.</title>
        <authorList>
            <person name="Klenk H.-P."/>
        </authorList>
    </citation>
    <scope>NUCLEOTIDE SEQUENCE [LARGE SCALE GENOMIC DNA]</scope>
    <source>
        <strain evidence="2 3">DSM 17894</strain>
    </source>
</reference>
<dbReference type="Gene3D" id="3.40.710.10">
    <property type="entry name" value="DD-peptidase/beta-lactamase superfamily"/>
    <property type="match status" value="1"/>
</dbReference>
<dbReference type="RefSeq" id="WP_170159862.1">
    <property type="nucleotide sequence ID" value="NZ_RBKS01000001.1"/>
</dbReference>
<dbReference type="Proteomes" id="UP000280008">
    <property type="component" value="Unassembled WGS sequence"/>
</dbReference>
<organism evidence="2 3">
    <name type="scientific">Frondihabitans australicus</name>
    <dbReference type="NCBI Taxonomy" id="386892"/>
    <lineage>
        <taxon>Bacteria</taxon>
        <taxon>Bacillati</taxon>
        <taxon>Actinomycetota</taxon>
        <taxon>Actinomycetes</taxon>
        <taxon>Micrococcales</taxon>
        <taxon>Microbacteriaceae</taxon>
        <taxon>Frondihabitans</taxon>
    </lineage>
</organism>
<keyword evidence="2" id="KW-0378">Hydrolase</keyword>
<dbReference type="InterPro" id="IPR001967">
    <property type="entry name" value="Peptidase_S11_N"/>
</dbReference>
<dbReference type="SUPFAM" id="SSF56601">
    <property type="entry name" value="beta-lactamase/transpeptidase-like"/>
    <property type="match status" value="1"/>
</dbReference>
<dbReference type="GO" id="GO:0006508">
    <property type="term" value="P:proteolysis"/>
    <property type="evidence" value="ECO:0007669"/>
    <property type="project" value="InterPro"/>
</dbReference>
<keyword evidence="2" id="KW-0645">Protease</keyword>
<dbReference type="Pfam" id="PF00768">
    <property type="entry name" value="Peptidase_S11"/>
    <property type="match status" value="1"/>
</dbReference>
<proteinExistence type="predicted"/>
<dbReference type="GO" id="GO:0009002">
    <property type="term" value="F:serine-type D-Ala-D-Ala carboxypeptidase activity"/>
    <property type="evidence" value="ECO:0007669"/>
    <property type="project" value="InterPro"/>
</dbReference>
<dbReference type="EMBL" id="RBKS01000001">
    <property type="protein sequence ID" value="RKR74212.1"/>
    <property type="molecule type" value="Genomic_DNA"/>
</dbReference>
<protein>
    <submittedName>
        <fullName evidence="2">D-alanyl-D-alanine carboxypeptidase (Penicillin-binding protein 5/6)</fullName>
    </submittedName>
</protein>
<dbReference type="AlphaFoldDB" id="A0A495IDZ6"/>
<evidence type="ECO:0000313" key="2">
    <source>
        <dbReference type="EMBL" id="RKR74212.1"/>
    </source>
</evidence>
<name>A0A495IDZ6_9MICO</name>
<keyword evidence="2" id="KW-0121">Carboxypeptidase</keyword>
<gene>
    <name evidence="2" type="ORF">C8E83_1320</name>
</gene>
<dbReference type="InterPro" id="IPR012338">
    <property type="entry name" value="Beta-lactam/transpept-like"/>
</dbReference>
<evidence type="ECO:0000259" key="1">
    <source>
        <dbReference type="Pfam" id="PF00768"/>
    </source>
</evidence>
<sequence>MRRTEAKVTARRSRRRFGLVVGIVVVVALGLYVPASLLAPAPASAGVATTYTAPSQAATSVDLPSYGGSAIEAVGYKGSLVTHDPSTPRSIASISKIVTALVVLQKKPLNGGNGPTITITPTEQAYYKTYLAQDGEVATMTVGQKLTERQVLEVALIKSANNYATTLAIWAYGSIPAYRAAAATWLKQHALDHTTINEPTGLDFKNKSTPTDLLTLGRLALANTDVATIVSTAETTVPGVGEIENSNGLLGKDGVVGIKTGTLDKVGANLLFATKQEVDGHEVELIGVVLGGPDHDTIDTAIGRMLAQVTAKFHVVTAVSKGAVYGTYATPWGATARAATTRSASKLVYGTATVSAHVKLDHVAVRGAGAHVGTIRVTIGSSTTTVPLALDGPIEAPSAWWRLTNPRATFGGAEAAVAERF</sequence>